<dbReference type="Proteomes" id="UP000028500">
    <property type="component" value="Unassembled WGS sequence"/>
</dbReference>
<dbReference type="HOGENOM" id="CLU_1758124_0_0_6"/>
<evidence type="ECO:0000313" key="2">
    <source>
        <dbReference type="Proteomes" id="UP000028500"/>
    </source>
</evidence>
<reference evidence="1" key="1">
    <citation type="submission" date="2013-07" db="EMBL/GenBank/DDBJ databases">
        <title>Sub-species coevolution in mutualistic symbiosis.</title>
        <authorList>
            <person name="Murfin K."/>
            <person name="Klassen J."/>
            <person name="Lee M."/>
            <person name="Forst S."/>
            <person name="Stock P."/>
            <person name="Goodrich-Blair H."/>
        </authorList>
    </citation>
    <scope>NUCLEOTIDE SEQUENCE [LARGE SCALE GENOMIC DNA]</scope>
    <source>
        <strain evidence="1">Kraussei Quebec</strain>
    </source>
</reference>
<sequence>MNIEVSMPRKSNRIDKAKLELAKEGNGDFRVAIINTLTAKVVVAGISDVHGLKVSFEYSEDFVTDEVTLKAFNDRAVAFAEKTMKDLKIPTDDGTVQLESRVTELEKQFADRLHIAHNDLKYHANFKGVVNIQPTQSAGCELSTYNFK</sequence>
<protein>
    <submittedName>
        <fullName evidence="1">Uncharacterized protein</fullName>
    </submittedName>
</protein>
<dbReference type="AlphaFoldDB" id="A0A077PQN5"/>
<keyword evidence="2" id="KW-1185">Reference proteome</keyword>
<evidence type="ECO:0000313" key="1">
    <source>
        <dbReference type="EMBL" id="CDH22129.1"/>
    </source>
</evidence>
<organism evidence="1 2">
    <name type="scientific">Xenorhabdus bovienii str. kraussei Quebec</name>
    <dbReference type="NCBI Taxonomy" id="1398203"/>
    <lineage>
        <taxon>Bacteria</taxon>
        <taxon>Pseudomonadati</taxon>
        <taxon>Pseudomonadota</taxon>
        <taxon>Gammaproteobacteria</taxon>
        <taxon>Enterobacterales</taxon>
        <taxon>Morganellaceae</taxon>
        <taxon>Xenorhabdus</taxon>
    </lineage>
</organism>
<accession>A0A077PQN5</accession>
<comment type="caution">
    <text evidence="1">The sequence shown here is derived from an EMBL/GenBank/DDBJ whole genome shotgun (WGS) entry which is preliminary data.</text>
</comment>
<gene>
    <name evidence="1" type="ORF">XBKQ1_970010</name>
</gene>
<dbReference type="EMBL" id="CBSY010000291">
    <property type="protein sequence ID" value="CDH22129.1"/>
    <property type="molecule type" value="Genomic_DNA"/>
</dbReference>
<name>A0A077PQN5_XENBV</name>
<proteinExistence type="predicted"/>